<feature type="binding site" evidence="7">
    <location>
        <position position="126"/>
    </location>
    <ligand>
        <name>FMN</name>
        <dbReference type="ChEBI" id="CHEBI:58210"/>
    </ligand>
</feature>
<dbReference type="InterPro" id="IPR008259">
    <property type="entry name" value="FMN_hydac_DH_AS"/>
</dbReference>
<evidence type="ECO:0000256" key="1">
    <source>
        <dbReference type="ARBA" id="ARBA00001917"/>
    </source>
</evidence>
<dbReference type="Proteomes" id="UP001171299">
    <property type="component" value="Unassembled WGS sequence"/>
</dbReference>
<protein>
    <submittedName>
        <fullName evidence="9">Alpha-hydroxy acid oxidase</fullName>
        <ecNumber evidence="9">1.-.-.-</ecNumber>
    </submittedName>
    <submittedName>
        <fullName evidence="10">Alpha-hydroxy-acid oxidizing enzyme</fullName>
    </submittedName>
</protein>
<evidence type="ECO:0000313" key="9">
    <source>
        <dbReference type="EMBL" id="MDO6406723.1"/>
    </source>
</evidence>
<dbReference type="FunFam" id="3.20.20.70:FF:000029">
    <property type="entry name" value="L-lactate dehydrogenase"/>
    <property type="match status" value="1"/>
</dbReference>
<keyword evidence="10" id="KW-0614">Plasmid</keyword>
<feature type="binding site" evidence="7">
    <location>
        <position position="23"/>
    </location>
    <ligand>
        <name>glyoxylate</name>
        <dbReference type="ChEBI" id="CHEBI:36655"/>
    </ligand>
</feature>
<evidence type="ECO:0000256" key="3">
    <source>
        <dbReference type="ARBA" id="ARBA00022643"/>
    </source>
</evidence>
<evidence type="ECO:0000256" key="4">
    <source>
        <dbReference type="ARBA" id="ARBA00023002"/>
    </source>
</evidence>
<dbReference type="RefSeq" id="WP_208725866.1">
    <property type="nucleotide sequence ID" value="NZ_CP024637.1"/>
</dbReference>
<dbReference type="PROSITE" id="PS00557">
    <property type="entry name" value="FMN_HYDROXY_ACID_DH_1"/>
    <property type="match status" value="1"/>
</dbReference>
<comment type="cofactor">
    <cofactor evidence="1">
        <name>FMN</name>
        <dbReference type="ChEBI" id="CHEBI:58210"/>
    </cofactor>
</comment>
<dbReference type="GO" id="GO:0009060">
    <property type="term" value="P:aerobic respiration"/>
    <property type="evidence" value="ECO:0007669"/>
    <property type="project" value="TreeGrafter"/>
</dbReference>
<evidence type="ECO:0000313" key="12">
    <source>
        <dbReference type="Proteomes" id="UP001171299"/>
    </source>
</evidence>
<evidence type="ECO:0000313" key="10">
    <source>
        <dbReference type="EMBL" id="QGR09252.1"/>
    </source>
</evidence>
<feature type="binding site" evidence="7">
    <location>
        <position position="128"/>
    </location>
    <ligand>
        <name>glyoxylate</name>
        <dbReference type="ChEBI" id="CHEBI:36655"/>
    </ligand>
</feature>
<dbReference type="PIRSF" id="PIRSF000138">
    <property type="entry name" value="Al-hdrx_acd_dh"/>
    <property type="match status" value="1"/>
</dbReference>
<feature type="binding site" evidence="7">
    <location>
        <position position="105"/>
    </location>
    <ligand>
        <name>FMN</name>
        <dbReference type="ChEBI" id="CHEBI:58210"/>
    </ligand>
</feature>
<organism evidence="10 11">
    <name type="scientific">Pantoea phytobeneficialis</name>
    <dbReference type="NCBI Taxonomy" id="2052056"/>
    <lineage>
        <taxon>Bacteria</taxon>
        <taxon>Pseudomonadati</taxon>
        <taxon>Pseudomonadota</taxon>
        <taxon>Gammaproteobacteria</taxon>
        <taxon>Enterobacterales</taxon>
        <taxon>Erwiniaceae</taxon>
        <taxon>Pantoea</taxon>
    </lineage>
</organism>
<feature type="binding site" evidence="7">
    <location>
        <position position="273"/>
    </location>
    <ligand>
        <name>FMN</name>
        <dbReference type="ChEBI" id="CHEBI:58210"/>
    </ligand>
</feature>
<dbReference type="InterPro" id="IPR037396">
    <property type="entry name" value="FMN_HAD"/>
</dbReference>
<reference evidence="9" key="3">
    <citation type="submission" date="2023-07" db="EMBL/GenBank/DDBJ databases">
        <title>The extreme plant-growth-promoting properties of Pantoea phytobeneficialis PF55 revealed by functional and genomic analysis.</title>
        <authorList>
            <person name="Nascimento F.X."/>
            <person name="Marcio R.J."/>
        </authorList>
    </citation>
    <scope>NUCLEOTIDE SEQUENCE</scope>
    <source>
        <strain evidence="9">PF55</strain>
    </source>
</reference>
<evidence type="ECO:0000256" key="2">
    <source>
        <dbReference type="ARBA" id="ARBA00022630"/>
    </source>
</evidence>
<geneLocation type="plasmid" evidence="10">
    <name>pMSR2A</name>
</geneLocation>
<keyword evidence="12" id="KW-1185">Reference proteome</keyword>
<feature type="active site" description="Proton acceptor" evidence="6">
    <location>
        <position position="275"/>
    </location>
</feature>
<feature type="binding site" evidence="7">
    <location>
        <position position="163"/>
    </location>
    <ligand>
        <name>glyoxylate</name>
        <dbReference type="ChEBI" id="CHEBI:36655"/>
    </ligand>
</feature>
<dbReference type="EMBL" id="JAUOOM010000007">
    <property type="protein sequence ID" value="MDO6406723.1"/>
    <property type="molecule type" value="Genomic_DNA"/>
</dbReference>
<comment type="similarity">
    <text evidence="5">Belongs to the FMN-dependent alpha-hydroxy acid dehydrogenase family.</text>
</comment>
<gene>
    <name evidence="10" type="ORF">CTZ24_22665</name>
    <name evidence="9" type="ORF">Q3404_09050</name>
</gene>
<reference evidence="10" key="2">
    <citation type="journal article" date="2020" name="Environ. Microbiol.">
        <title>The extreme plant-growth-promoting properties of Pantoea phytobeneficialis MSR2 revealed by functional and genomic analysis.</title>
        <authorList>
            <person name="Nascimento F.X."/>
            <person name="Hernandez A.G."/>
            <person name="Glick B.R."/>
            <person name="Rossi M.J."/>
        </authorList>
    </citation>
    <scope>NUCLEOTIDE SEQUENCE</scope>
    <source>
        <strain evidence="10">MSR2</strain>
    </source>
</reference>
<feature type="binding site" evidence="7">
    <location>
        <begin position="306"/>
        <end position="310"/>
    </location>
    <ligand>
        <name>FMN</name>
        <dbReference type="ChEBI" id="CHEBI:58210"/>
    </ligand>
</feature>
<dbReference type="PANTHER" id="PTHR10578">
    <property type="entry name" value="S -2-HYDROXY-ACID OXIDASE-RELATED"/>
    <property type="match status" value="1"/>
</dbReference>
<keyword evidence="2 7" id="KW-0285">Flavoprotein</keyword>
<dbReference type="EC" id="1.-.-.-" evidence="9"/>
<evidence type="ECO:0000256" key="6">
    <source>
        <dbReference type="PIRSR" id="PIRSR000138-1"/>
    </source>
</evidence>
<dbReference type="GO" id="GO:0010181">
    <property type="term" value="F:FMN binding"/>
    <property type="evidence" value="ECO:0007669"/>
    <property type="project" value="InterPro"/>
</dbReference>
<evidence type="ECO:0000256" key="5">
    <source>
        <dbReference type="ARBA" id="ARBA00024042"/>
    </source>
</evidence>
<dbReference type="CDD" id="cd02809">
    <property type="entry name" value="alpha_hydroxyacid_oxid_FMN"/>
    <property type="match status" value="1"/>
</dbReference>
<dbReference type="InterPro" id="IPR000262">
    <property type="entry name" value="FMN-dep_DH"/>
</dbReference>
<feature type="binding site" evidence="7">
    <location>
        <begin position="329"/>
        <end position="330"/>
    </location>
    <ligand>
        <name>FMN</name>
        <dbReference type="ChEBI" id="CHEBI:58210"/>
    </ligand>
</feature>
<name>A0AAP9KRX5_9GAMM</name>
<feature type="binding site" evidence="7">
    <location>
        <position position="278"/>
    </location>
    <ligand>
        <name>glyoxylate</name>
        <dbReference type="ChEBI" id="CHEBI:36655"/>
    </ligand>
</feature>
<dbReference type="KEGG" id="ppho:CTZ24_22665"/>
<dbReference type="Gene3D" id="3.20.20.70">
    <property type="entry name" value="Aldolase class I"/>
    <property type="match status" value="1"/>
</dbReference>
<keyword evidence="4 9" id="KW-0560">Oxidoreductase</keyword>
<dbReference type="PANTHER" id="PTHR10578:SF107">
    <property type="entry name" value="2-HYDROXYACID OXIDASE 1"/>
    <property type="match status" value="1"/>
</dbReference>
<dbReference type="Proteomes" id="UP000424872">
    <property type="component" value="Plasmid pMSR2A"/>
</dbReference>
<dbReference type="AlphaFoldDB" id="A0AAP9KRX5"/>
<feature type="binding site" evidence="7">
    <location>
        <position position="251"/>
    </location>
    <ligand>
        <name>FMN</name>
        <dbReference type="ChEBI" id="CHEBI:58210"/>
    </ligand>
</feature>
<feature type="binding site" evidence="7">
    <location>
        <begin position="76"/>
        <end position="78"/>
    </location>
    <ligand>
        <name>FMN</name>
        <dbReference type="ChEBI" id="CHEBI:58210"/>
    </ligand>
</feature>
<dbReference type="GO" id="GO:0005886">
    <property type="term" value="C:plasma membrane"/>
    <property type="evidence" value="ECO:0007669"/>
    <property type="project" value="TreeGrafter"/>
</dbReference>
<feature type="domain" description="FMN hydroxy acid dehydrogenase" evidence="8">
    <location>
        <begin position="1"/>
        <end position="380"/>
    </location>
</feature>
<evidence type="ECO:0000256" key="7">
    <source>
        <dbReference type="PIRSR" id="PIRSR000138-2"/>
    </source>
</evidence>
<sequence length="388" mass="42536">MVINWENLRRAAQRALPGFAFDYVDGGADDEQTLRHNREVFARWMFKPAVLKDASRRSLQTSLANDSMAAPLLVAPTGYNGMLRYQADLMLARAAAQNGIGYIQSTVSTASLEESAAVSQGPRWFQLYVLKDRQVTASLIERAQTAGCSALVVSVDAVHFGNRERDKSHYRRPLKLSVKALADVASHPGWVWRTLRPAGMPGFGNLKPYLPAEYQRGLNAATYFAQQMDPTLNWETLRWVRELWLGPLYIKGIMTEQDALIARQLGFDGIVLSNHGGRQLDGTFSPMQVLAAIRAAVGPDFSILIDSGFRRGTDVVKALALGANAVLLGRPLLYAVAAGGEALVNATLQSMIAEIDRTLAQLGCSSPRDLHPGLVHDINGVSQQNWHN</sequence>
<evidence type="ECO:0000313" key="11">
    <source>
        <dbReference type="Proteomes" id="UP000424872"/>
    </source>
</evidence>
<geneLocation type="plasmid" evidence="11">
    <name>pmsr2a</name>
</geneLocation>
<dbReference type="PROSITE" id="PS51349">
    <property type="entry name" value="FMN_HYDROXY_ACID_DH_2"/>
    <property type="match status" value="1"/>
</dbReference>
<dbReference type="InterPro" id="IPR013785">
    <property type="entry name" value="Aldolase_TIM"/>
</dbReference>
<keyword evidence="3 7" id="KW-0288">FMN</keyword>
<dbReference type="InterPro" id="IPR012133">
    <property type="entry name" value="Alpha-hydoxy_acid_DH_FMN"/>
</dbReference>
<feature type="binding site" evidence="7">
    <location>
        <position position="275"/>
    </location>
    <ligand>
        <name>glyoxylate</name>
        <dbReference type="ChEBI" id="CHEBI:36655"/>
    </ligand>
</feature>
<evidence type="ECO:0000259" key="8">
    <source>
        <dbReference type="PROSITE" id="PS51349"/>
    </source>
</evidence>
<dbReference type="EMBL" id="CP024637">
    <property type="protein sequence ID" value="QGR09252.1"/>
    <property type="molecule type" value="Genomic_DNA"/>
</dbReference>
<accession>A0AAP9KRX5</accession>
<dbReference type="GO" id="GO:0004459">
    <property type="term" value="F:L-lactate dehydrogenase (NAD+) activity"/>
    <property type="evidence" value="ECO:0007669"/>
    <property type="project" value="TreeGrafter"/>
</dbReference>
<proteinExistence type="inferred from homology"/>
<dbReference type="Pfam" id="PF01070">
    <property type="entry name" value="FMN_dh"/>
    <property type="match status" value="1"/>
</dbReference>
<reference evidence="11" key="1">
    <citation type="submission" date="2017-11" db="EMBL/GenBank/DDBJ databases">
        <title>Genome sequence of Pantoea sp. MSR2.</title>
        <authorList>
            <person name="Nascimento F.X."/>
        </authorList>
    </citation>
    <scope>NUCLEOTIDE SEQUENCE [LARGE SCALE GENOMIC DNA]</scope>
    <source>
        <strain evidence="11">MSR2</strain>
        <plasmid evidence="11">pmsr2a</plasmid>
    </source>
</reference>
<dbReference type="SUPFAM" id="SSF51395">
    <property type="entry name" value="FMN-linked oxidoreductases"/>
    <property type="match status" value="1"/>
</dbReference>